<reference evidence="7" key="2">
    <citation type="submission" date="2014-07" db="EMBL/GenBank/DDBJ databases">
        <authorList>
            <person name="Hull J."/>
        </authorList>
    </citation>
    <scope>NUCLEOTIDE SEQUENCE</scope>
</reference>
<name>A0A0A9WFH6_LYGHE</name>
<evidence type="ECO:0000256" key="3">
    <source>
        <dbReference type="ARBA" id="ARBA00022833"/>
    </source>
</evidence>
<evidence type="ECO:0000256" key="1">
    <source>
        <dbReference type="ARBA" id="ARBA00022723"/>
    </source>
</evidence>
<dbReference type="PROSITE" id="PS50808">
    <property type="entry name" value="ZF_BED"/>
    <property type="match status" value="1"/>
</dbReference>
<dbReference type="SMART" id="SM00614">
    <property type="entry name" value="ZnF_BED"/>
    <property type="match status" value="1"/>
</dbReference>
<gene>
    <name evidence="7" type="primary">ZBED1_3</name>
    <name evidence="7" type="ORF">CM83_16373</name>
</gene>
<evidence type="ECO:0000313" key="7">
    <source>
        <dbReference type="EMBL" id="JAG06136.1"/>
    </source>
</evidence>
<protein>
    <submittedName>
        <fullName evidence="7">Zinc finger BED domain-containing protein 1</fullName>
    </submittedName>
</protein>
<evidence type="ECO:0000256" key="4">
    <source>
        <dbReference type="PROSITE-ProRule" id="PRU00027"/>
    </source>
</evidence>
<evidence type="ECO:0000259" key="6">
    <source>
        <dbReference type="PROSITE" id="PS50808"/>
    </source>
</evidence>
<feature type="region of interest" description="Disordered" evidence="5">
    <location>
        <begin position="66"/>
        <end position="102"/>
    </location>
</feature>
<dbReference type="InterPro" id="IPR036236">
    <property type="entry name" value="Znf_C2H2_sf"/>
</dbReference>
<evidence type="ECO:0000256" key="2">
    <source>
        <dbReference type="ARBA" id="ARBA00022771"/>
    </source>
</evidence>
<feature type="domain" description="BED-type" evidence="6">
    <location>
        <begin position="22"/>
        <end position="71"/>
    </location>
</feature>
<feature type="non-terminal residue" evidence="7">
    <location>
        <position position="1"/>
    </location>
</feature>
<keyword evidence="3" id="KW-0862">Zinc</keyword>
<feature type="compositionally biased region" description="Polar residues" evidence="5">
    <location>
        <begin position="68"/>
        <end position="81"/>
    </location>
</feature>
<dbReference type="GO" id="GO:0003677">
    <property type="term" value="F:DNA binding"/>
    <property type="evidence" value="ECO:0007669"/>
    <property type="project" value="InterPro"/>
</dbReference>
<evidence type="ECO:0000256" key="5">
    <source>
        <dbReference type="SAM" id="MobiDB-lite"/>
    </source>
</evidence>
<feature type="compositionally biased region" description="Polar residues" evidence="5">
    <location>
        <begin position="87"/>
        <end position="97"/>
    </location>
</feature>
<keyword evidence="2 4" id="KW-0863">Zinc-finger</keyword>
<dbReference type="EMBL" id="GBHO01037468">
    <property type="protein sequence ID" value="JAG06136.1"/>
    <property type="molecule type" value="Transcribed_RNA"/>
</dbReference>
<dbReference type="AlphaFoldDB" id="A0A0A9WFH6"/>
<reference evidence="7" key="1">
    <citation type="journal article" date="2014" name="PLoS ONE">
        <title>Transcriptome-Based Identification of ABC Transporters in the Western Tarnished Plant Bug Lygus hesperus.</title>
        <authorList>
            <person name="Hull J.J."/>
            <person name="Chaney K."/>
            <person name="Geib S.M."/>
            <person name="Fabrick J.A."/>
            <person name="Brent C.S."/>
            <person name="Walsh D."/>
            <person name="Lavine L.C."/>
        </authorList>
    </citation>
    <scope>NUCLEOTIDE SEQUENCE</scope>
</reference>
<proteinExistence type="predicted"/>
<accession>A0A0A9WFH6</accession>
<dbReference type="SUPFAM" id="SSF57667">
    <property type="entry name" value="beta-beta-alpha zinc fingers"/>
    <property type="match status" value="1"/>
</dbReference>
<dbReference type="GO" id="GO:0008270">
    <property type="term" value="F:zinc ion binding"/>
    <property type="evidence" value="ECO:0007669"/>
    <property type="project" value="UniProtKB-KW"/>
</dbReference>
<dbReference type="InterPro" id="IPR003656">
    <property type="entry name" value="Znf_BED"/>
</dbReference>
<keyword evidence="1" id="KW-0479">Metal-binding</keyword>
<dbReference type="Pfam" id="PF02892">
    <property type="entry name" value="zf-BED"/>
    <property type="match status" value="1"/>
</dbReference>
<sequence length="153" mass="17858">SLISYRLELGQSSYFLAHKMGLPKSDVWKYFTKINKNDANCNVCAKVLKTSGNTSNLKCHLKRHKLQDQTLPKSPNKTSLSGKPHTNLPNKKSSSETGRGRRHRHVLLGHRHRDILECNHCLEWRHQPTQLQHRLFNNILYQIRRGKCSHLFR</sequence>
<organism evidence="7">
    <name type="scientific">Lygus hesperus</name>
    <name type="common">Western plant bug</name>
    <dbReference type="NCBI Taxonomy" id="30085"/>
    <lineage>
        <taxon>Eukaryota</taxon>
        <taxon>Metazoa</taxon>
        <taxon>Ecdysozoa</taxon>
        <taxon>Arthropoda</taxon>
        <taxon>Hexapoda</taxon>
        <taxon>Insecta</taxon>
        <taxon>Pterygota</taxon>
        <taxon>Neoptera</taxon>
        <taxon>Paraneoptera</taxon>
        <taxon>Hemiptera</taxon>
        <taxon>Heteroptera</taxon>
        <taxon>Panheteroptera</taxon>
        <taxon>Cimicomorpha</taxon>
        <taxon>Miridae</taxon>
        <taxon>Mirini</taxon>
        <taxon>Lygus</taxon>
    </lineage>
</organism>